<proteinExistence type="predicted"/>
<evidence type="ECO:0000256" key="1">
    <source>
        <dbReference type="ARBA" id="ARBA00022748"/>
    </source>
</evidence>
<evidence type="ECO:0000313" key="3">
    <source>
        <dbReference type="EMBL" id="SMX22425.1"/>
    </source>
</evidence>
<name>A0A238IX45_9RHOB</name>
<keyword evidence="4" id="KW-1185">Reference proteome</keyword>
<reference evidence="3 4" key="1">
    <citation type="submission" date="2017-05" db="EMBL/GenBank/DDBJ databases">
        <authorList>
            <person name="Song R."/>
            <person name="Chenine A.L."/>
            <person name="Ruprecht R.M."/>
        </authorList>
    </citation>
    <scope>NUCLEOTIDE SEQUENCE [LARGE SCALE GENOMIC DNA]</scope>
    <source>
        <strain evidence="3 4">CECT 8489</strain>
    </source>
</reference>
<dbReference type="NCBIfam" id="TIGR03142">
    <property type="entry name" value="cytochro_ccmI"/>
    <property type="match status" value="1"/>
</dbReference>
<dbReference type="SUPFAM" id="SSF48452">
    <property type="entry name" value="TPR-like"/>
    <property type="match status" value="1"/>
</dbReference>
<dbReference type="Gene3D" id="1.25.40.10">
    <property type="entry name" value="Tetratricopeptide repeat domain"/>
    <property type="match status" value="1"/>
</dbReference>
<sequence length="407" mass="42973">MLFWIVSVAITFAVAGLLIGALRAARLRDVTAANSDIAVYKDQLAEVERDLARGIVTESEADAVRVEVSRRLLDADTRDTGDKAEQKGQSGIGITIVALCVIAGGLGTYAWIGAPGYGDMPMKPRLAALEKARADRPGQAAAEAEVAGDLPRPEAPDPQFLTLMDQLRAAVAERPNDIQGLTFLAQYEARIGNYSASRAAQEQLIAAKGDEATDTDKLTLVDIMVFAAAGYVSPEAESVVRDVLMGSPENGAARYYLGLAEAQAGRADRAFAIWAQLLEDSPPSAPWVPVVRGEIFDVAFAAGVTNYQLPPTSSLPALSDDDIAAANDMTAQERAEMIQGMVGRLADRLAIEGGPPEDWARLISTLGVLGDQNRARAIAAEAETVFADNANALALIANARAQAGISQ</sequence>
<evidence type="ECO:0008006" key="5">
    <source>
        <dbReference type="Google" id="ProtNLM"/>
    </source>
</evidence>
<protein>
    <recommendedName>
        <fullName evidence="5">Cytochrome c-type biogenesis protein CcmH</fullName>
    </recommendedName>
</protein>
<dbReference type="RefSeq" id="WP_176440182.1">
    <property type="nucleotide sequence ID" value="NZ_FXXQ01000001.1"/>
</dbReference>
<dbReference type="AlphaFoldDB" id="A0A238IX45"/>
<evidence type="ECO:0000256" key="2">
    <source>
        <dbReference type="SAM" id="MobiDB-lite"/>
    </source>
</evidence>
<dbReference type="InterPro" id="IPR017560">
    <property type="entry name" value="Cyt_c_biogenesis_CcmI"/>
</dbReference>
<evidence type="ECO:0000313" key="4">
    <source>
        <dbReference type="Proteomes" id="UP000201838"/>
    </source>
</evidence>
<feature type="region of interest" description="Disordered" evidence="2">
    <location>
        <begin position="133"/>
        <end position="153"/>
    </location>
</feature>
<organism evidence="3 4">
    <name type="scientific">Boseongicola aestuarii</name>
    <dbReference type="NCBI Taxonomy" id="1470561"/>
    <lineage>
        <taxon>Bacteria</taxon>
        <taxon>Pseudomonadati</taxon>
        <taxon>Pseudomonadota</taxon>
        <taxon>Alphaproteobacteria</taxon>
        <taxon>Rhodobacterales</taxon>
        <taxon>Paracoccaceae</taxon>
        <taxon>Boseongicola</taxon>
    </lineage>
</organism>
<dbReference type="InterPro" id="IPR011990">
    <property type="entry name" value="TPR-like_helical_dom_sf"/>
</dbReference>
<keyword evidence="1" id="KW-0201">Cytochrome c-type biogenesis</keyword>
<gene>
    <name evidence="3" type="ORF">BOA8489_00521</name>
</gene>
<accession>A0A238IX45</accession>
<dbReference type="GO" id="GO:0017004">
    <property type="term" value="P:cytochrome complex assembly"/>
    <property type="evidence" value="ECO:0007669"/>
    <property type="project" value="UniProtKB-KW"/>
</dbReference>
<dbReference type="Proteomes" id="UP000201838">
    <property type="component" value="Unassembled WGS sequence"/>
</dbReference>
<dbReference type="EMBL" id="FXXQ01000001">
    <property type="protein sequence ID" value="SMX22425.1"/>
    <property type="molecule type" value="Genomic_DNA"/>
</dbReference>